<name>A0A9P6KQJ7_9PLEO</name>
<organism evidence="1 2">
    <name type="scientific">Paraphaeosphaeria minitans</name>
    <dbReference type="NCBI Taxonomy" id="565426"/>
    <lineage>
        <taxon>Eukaryota</taxon>
        <taxon>Fungi</taxon>
        <taxon>Dikarya</taxon>
        <taxon>Ascomycota</taxon>
        <taxon>Pezizomycotina</taxon>
        <taxon>Dothideomycetes</taxon>
        <taxon>Pleosporomycetidae</taxon>
        <taxon>Pleosporales</taxon>
        <taxon>Massarineae</taxon>
        <taxon>Didymosphaeriaceae</taxon>
        <taxon>Paraphaeosphaeria</taxon>
    </lineage>
</organism>
<dbReference type="EMBL" id="WJXW01000005">
    <property type="protein sequence ID" value="KAF9735833.1"/>
    <property type="molecule type" value="Genomic_DNA"/>
</dbReference>
<dbReference type="Proteomes" id="UP000756921">
    <property type="component" value="Unassembled WGS sequence"/>
</dbReference>
<dbReference type="AlphaFoldDB" id="A0A9P6KQJ7"/>
<accession>A0A9P6KQJ7</accession>
<comment type="caution">
    <text evidence="1">The sequence shown here is derived from an EMBL/GenBank/DDBJ whole genome shotgun (WGS) entry which is preliminary data.</text>
</comment>
<evidence type="ECO:0000313" key="2">
    <source>
        <dbReference type="Proteomes" id="UP000756921"/>
    </source>
</evidence>
<gene>
    <name evidence="1" type="ORF">PMIN01_05748</name>
</gene>
<sequence>MSASIVAFHPEKENDAWAEKLLKKVAGVAEDWEAARPSIRNMIWIPVYLHAADEKCLNSLRRKWSLTGKTAVREGHAAMPGQKVALPVRIAWLEDITKF</sequence>
<proteinExistence type="predicted"/>
<reference evidence="1" key="1">
    <citation type="journal article" date="2020" name="Mol. Plant Microbe Interact.">
        <title>Genome Sequence of the Biocontrol Agent Coniothyrium minitans strain Conio (IMI 134523).</title>
        <authorList>
            <person name="Patel D."/>
            <person name="Shittu T.A."/>
            <person name="Baroncelli R."/>
            <person name="Muthumeenakshi S."/>
            <person name="Osborne T.H."/>
            <person name="Janganan T.K."/>
            <person name="Sreenivasaprasad S."/>
        </authorList>
    </citation>
    <scope>NUCLEOTIDE SEQUENCE</scope>
    <source>
        <strain evidence="1">Conio</strain>
    </source>
</reference>
<evidence type="ECO:0000313" key="1">
    <source>
        <dbReference type="EMBL" id="KAF9735833.1"/>
    </source>
</evidence>
<protein>
    <submittedName>
        <fullName evidence="1">Uncharacterized protein</fullName>
    </submittedName>
</protein>
<keyword evidence="2" id="KW-1185">Reference proteome</keyword>